<gene>
    <name evidence="3" type="primary">TMX2</name>
    <name evidence="3" type="ORF">Ciccas_008978</name>
</gene>
<evidence type="ECO:0000313" key="3">
    <source>
        <dbReference type="EMBL" id="KAL3312429.1"/>
    </source>
</evidence>
<dbReference type="PROSITE" id="PS51352">
    <property type="entry name" value="THIOREDOXIN_2"/>
    <property type="match status" value="1"/>
</dbReference>
<dbReference type="SUPFAM" id="SSF52833">
    <property type="entry name" value="Thioredoxin-like"/>
    <property type="match status" value="1"/>
</dbReference>
<keyword evidence="1" id="KW-0472">Membrane</keyword>
<feature type="transmembrane region" description="Helical" evidence="1">
    <location>
        <begin position="71"/>
        <end position="92"/>
    </location>
</feature>
<dbReference type="AlphaFoldDB" id="A0ABD2PYS4"/>
<dbReference type="PANTHER" id="PTHR45663">
    <property type="entry name" value="GEO12009P1"/>
    <property type="match status" value="1"/>
</dbReference>
<evidence type="ECO:0000313" key="4">
    <source>
        <dbReference type="Proteomes" id="UP001626550"/>
    </source>
</evidence>
<protein>
    <submittedName>
        <fullName evidence="3">Thioredoxin- transmembrane protein 2</fullName>
    </submittedName>
</protein>
<proteinExistence type="predicted"/>
<accession>A0ABD2PYS4</accession>
<dbReference type="Gene3D" id="3.40.30.10">
    <property type="entry name" value="Glutaredoxin"/>
    <property type="match status" value="1"/>
</dbReference>
<evidence type="ECO:0000256" key="1">
    <source>
        <dbReference type="SAM" id="Phobius"/>
    </source>
</evidence>
<dbReference type="Pfam" id="PF00085">
    <property type="entry name" value="Thioredoxin"/>
    <property type="match status" value="1"/>
</dbReference>
<dbReference type="EMBL" id="JBJKFK010001703">
    <property type="protein sequence ID" value="KAL3312429.1"/>
    <property type="molecule type" value="Genomic_DNA"/>
</dbReference>
<dbReference type="PANTHER" id="PTHR45663:SF44">
    <property type="entry name" value="OS01G0200400 PROTEIN"/>
    <property type="match status" value="1"/>
</dbReference>
<name>A0ABD2PYS4_9PLAT</name>
<sequence length="252" mass="29283">MSKTNYKILLHPFYLVNAFLASSFILTKFIPPVCRALYESCELEMREYELLVMLACFVTLKNKRHSNVQDYLSHFCIYNAAYAMSFAFFWLLQAWLVPKPVYSGPEKICYFRDSTFESEVLSGNSKTYWLITFYTAWSPACVKFASIFSELSNQYSLNNLRFGKLDVTRYSEIANKLKIDISSWSNQLPTVILFCNGQEIERRPAINSKCKVIQKFYFNWESVVRAFDLNNLSEKLKATASSNSSLSEKKKQ</sequence>
<feature type="domain" description="Thioredoxin" evidence="2">
    <location>
        <begin position="77"/>
        <end position="241"/>
    </location>
</feature>
<organism evidence="3 4">
    <name type="scientific">Cichlidogyrus casuarinus</name>
    <dbReference type="NCBI Taxonomy" id="1844966"/>
    <lineage>
        <taxon>Eukaryota</taxon>
        <taxon>Metazoa</taxon>
        <taxon>Spiralia</taxon>
        <taxon>Lophotrochozoa</taxon>
        <taxon>Platyhelminthes</taxon>
        <taxon>Monogenea</taxon>
        <taxon>Monopisthocotylea</taxon>
        <taxon>Dactylogyridea</taxon>
        <taxon>Ancyrocephalidae</taxon>
        <taxon>Cichlidogyrus</taxon>
    </lineage>
</organism>
<dbReference type="Proteomes" id="UP001626550">
    <property type="component" value="Unassembled WGS sequence"/>
</dbReference>
<dbReference type="InterPro" id="IPR013766">
    <property type="entry name" value="Thioredoxin_domain"/>
</dbReference>
<reference evidence="3 4" key="1">
    <citation type="submission" date="2024-11" db="EMBL/GenBank/DDBJ databases">
        <title>Adaptive evolution of stress response genes in parasites aligns with host niche diversity.</title>
        <authorList>
            <person name="Hahn C."/>
            <person name="Resl P."/>
        </authorList>
    </citation>
    <scope>NUCLEOTIDE SEQUENCE [LARGE SCALE GENOMIC DNA]</scope>
    <source>
        <strain evidence="3">EGGRZ-B1_66</strain>
        <tissue evidence="3">Body</tissue>
    </source>
</reference>
<dbReference type="InterPro" id="IPR036249">
    <property type="entry name" value="Thioredoxin-like_sf"/>
</dbReference>
<comment type="caution">
    <text evidence="3">The sequence shown here is derived from an EMBL/GenBank/DDBJ whole genome shotgun (WGS) entry which is preliminary data.</text>
</comment>
<keyword evidence="4" id="KW-1185">Reference proteome</keyword>
<keyword evidence="1 3" id="KW-0812">Transmembrane</keyword>
<keyword evidence="1" id="KW-1133">Transmembrane helix</keyword>
<evidence type="ECO:0000259" key="2">
    <source>
        <dbReference type="PROSITE" id="PS51352"/>
    </source>
</evidence>